<sequence>MVEVTVVAIVDVDFNAVEVVVVANEGLPTGGVEVVVMATWVLITVVSVVDAANMPSMSSVAPPSLSNFLIAIRMQQYPCITIQGDTIVAILASSNFIWPFA</sequence>
<dbReference type="EnsemblPlants" id="TuG1812S0000734500.01.T01">
    <property type="protein sequence ID" value="TuG1812S0000734500.01.T01.s_cds14764"/>
    <property type="gene ID" value="TuG1812S0000734500.01"/>
</dbReference>
<evidence type="ECO:0000313" key="1">
    <source>
        <dbReference type="EnsemblPlants" id="TuG1812S0000734500.01.T01.s_cds14764"/>
    </source>
</evidence>
<evidence type="ECO:0000313" key="2">
    <source>
        <dbReference type="Proteomes" id="UP000015106"/>
    </source>
</evidence>
<reference evidence="2" key="1">
    <citation type="journal article" date="2013" name="Nature">
        <title>Draft genome of the wheat A-genome progenitor Triticum urartu.</title>
        <authorList>
            <person name="Ling H.Q."/>
            <person name="Zhao S."/>
            <person name="Liu D."/>
            <person name="Wang J."/>
            <person name="Sun H."/>
            <person name="Zhang C."/>
            <person name="Fan H."/>
            <person name="Li D."/>
            <person name="Dong L."/>
            <person name="Tao Y."/>
            <person name="Gao C."/>
            <person name="Wu H."/>
            <person name="Li Y."/>
            <person name="Cui Y."/>
            <person name="Guo X."/>
            <person name="Zheng S."/>
            <person name="Wang B."/>
            <person name="Yu K."/>
            <person name="Liang Q."/>
            <person name="Yang W."/>
            <person name="Lou X."/>
            <person name="Chen J."/>
            <person name="Feng M."/>
            <person name="Jian J."/>
            <person name="Zhang X."/>
            <person name="Luo G."/>
            <person name="Jiang Y."/>
            <person name="Liu J."/>
            <person name="Wang Z."/>
            <person name="Sha Y."/>
            <person name="Zhang B."/>
            <person name="Wu H."/>
            <person name="Tang D."/>
            <person name="Shen Q."/>
            <person name="Xue P."/>
            <person name="Zou S."/>
            <person name="Wang X."/>
            <person name="Liu X."/>
            <person name="Wang F."/>
            <person name="Yang Y."/>
            <person name="An X."/>
            <person name="Dong Z."/>
            <person name="Zhang K."/>
            <person name="Zhang X."/>
            <person name="Luo M.C."/>
            <person name="Dvorak J."/>
            <person name="Tong Y."/>
            <person name="Wang J."/>
            <person name="Yang H."/>
            <person name="Li Z."/>
            <person name="Wang D."/>
            <person name="Zhang A."/>
            <person name="Wang J."/>
        </authorList>
    </citation>
    <scope>NUCLEOTIDE SEQUENCE</scope>
    <source>
        <strain evidence="2">cv. G1812</strain>
    </source>
</reference>
<protein>
    <submittedName>
        <fullName evidence="1">Uncharacterized protein</fullName>
    </submittedName>
</protein>
<organism evidence="1 2">
    <name type="scientific">Triticum urartu</name>
    <name type="common">Red wild einkorn</name>
    <name type="synonym">Crithodium urartu</name>
    <dbReference type="NCBI Taxonomy" id="4572"/>
    <lineage>
        <taxon>Eukaryota</taxon>
        <taxon>Viridiplantae</taxon>
        <taxon>Streptophyta</taxon>
        <taxon>Embryophyta</taxon>
        <taxon>Tracheophyta</taxon>
        <taxon>Spermatophyta</taxon>
        <taxon>Magnoliopsida</taxon>
        <taxon>Liliopsida</taxon>
        <taxon>Poales</taxon>
        <taxon>Poaceae</taxon>
        <taxon>BOP clade</taxon>
        <taxon>Pooideae</taxon>
        <taxon>Triticodae</taxon>
        <taxon>Triticeae</taxon>
        <taxon>Triticinae</taxon>
        <taxon>Triticum</taxon>
    </lineage>
</organism>
<dbReference type="Proteomes" id="UP000015106">
    <property type="component" value="Unassembled WGS sequence"/>
</dbReference>
<dbReference type="Gramene" id="TuG1812S0000734500.01.T01">
    <property type="protein sequence ID" value="TuG1812S0000734500.01.T01.s_cds14764"/>
    <property type="gene ID" value="TuG1812S0000734500.01"/>
</dbReference>
<keyword evidence="2" id="KW-1185">Reference proteome</keyword>
<dbReference type="AlphaFoldDB" id="A0A8R7RAR0"/>
<reference evidence="1" key="2">
    <citation type="submission" date="2022-06" db="UniProtKB">
        <authorList>
            <consortium name="EnsemblPlants"/>
        </authorList>
    </citation>
    <scope>IDENTIFICATION</scope>
</reference>
<proteinExistence type="predicted"/>
<accession>A0A8R7RAR0</accession>
<name>A0A8R7RAR0_TRIUA</name>